<dbReference type="Pfam" id="PF04972">
    <property type="entry name" value="BON"/>
    <property type="match status" value="1"/>
</dbReference>
<dbReference type="InterPro" id="IPR006664">
    <property type="entry name" value="OMP_bac"/>
</dbReference>
<dbReference type="Gene3D" id="3.30.1330.60">
    <property type="entry name" value="OmpA-like domain"/>
    <property type="match status" value="1"/>
</dbReference>
<dbReference type="Pfam" id="PF00691">
    <property type="entry name" value="OmpA"/>
    <property type="match status" value="1"/>
</dbReference>
<gene>
    <name evidence="6" type="ORF">SAMN02982931_03187</name>
</gene>
<evidence type="ECO:0000256" key="1">
    <source>
        <dbReference type="ARBA" id="ARBA00004442"/>
    </source>
</evidence>
<dbReference type="STRING" id="665467.SAMN02982931_03187"/>
<evidence type="ECO:0000256" key="3">
    <source>
        <dbReference type="ARBA" id="ARBA00023237"/>
    </source>
</evidence>
<dbReference type="GO" id="GO:0009279">
    <property type="term" value="C:cell outer membrane"/>
    <property type="evidence" value="ECO:0007669"/>
    <property type="project" value="UniProtKB-SubCell"/>
</dbReference>
<comment type="subcellular location">
    <subcellularLocation>
        <location evidence="1">Cell outer membrane</location>
    </subcellularLocation>
</comment>
<dbReference type="SUPFAM" id="SSF103088">
    <property type="entry name" value="OmpA-like"/>
    <property type="match status" value="1"/>
</dbReference>
<organism evidence="6 7">
    <name type="scientific">Bauldia litoralis</name>
    <dbReference type="NCBI Taxonomy" id="665467"/>
    <lineage>
        <taxon>Bacteria</taxon>
        <taxon>Pseudomonadati</taxon>
        <taxon>Pseudomonadota</taxon>
        <taxon>Alphaproteobacteria</taxon>
        <taxon>Hyphomicrobiales</taxon>
        <taxon>Kaistiaceae</taxon>
        <taxon>Bauldia</taxon>
    </lineage>
</organism>
<evidence type="ECO:0000256" key="4">
    <source>
        <dbReference type="PROSITE-ProRule" id="PRU00473"/>
    </source>
</evidence>
<accession>A0A1G6D9D6</accession>
<dbReference type="CDD" id="cd07185">
    <property type="entry name" value="OmpA_C-like"/>
    <property type="match status" value="1"/>
</dbReference>
<dbReference type="InterPro" id="IPR036737">
    <property type="entry name" value="OmpA-like_sf"/>
</dbReference>
<proteinExistence type="predicted"/>
<evidence type="ECO:0000313" key="6">
    <source>
        <dbReference type="EMBL" id="SDB41757.1"/>
    </source>
</evidence>
<evidence type="ECO:0000259" key="5">
    <source>
        <dbReference type="PROSITE" id="PS51123"/>
    </source>
</evidence>
<dbReference type="PROSITE" id="PS51123">
    <property type="entry name" value="OMPA_2"/>
    <property type="match status" value="1"/>
</dbReference>
<feature type="domain" description="OmpA-like" evidence="5">
    <location>
        <begin position="592"/>
        <end position="709"/>
    </location>
</feature>
<name>A0A1G6D9D6_9HYPH</name>
<reference evidence="6 7" key="1">
    <citation type="submission" date="2016-10" db="EMBL/GenBank/DDBJ databases">
        <authorList>
            <person name="de Groot N.N."/>
        </authorList>
    </citation>
    <scope>NUCLEOTIDE SEQUENCE [LARGE SCALE GENOMIC DNA]</scope>
    <source>
        <strain evidence="6 7">ATCC 35022</strain>
    </source>
</reference>
<dbReference type="PRINTS" id="PR01023">
    <property type="entry name" value="NAFLGMOTY"/>
</dbReference>
<dbReference type="Proteomes" id="UP000199071">
    <property type="component" value="Unassembled WGS sequence"/>
</dbReference>
<keyword evidence="3" id="KW-0998">Cell outer membrane</keyword>
<dbReference type="Gene3D" id="3.40.1520.20">
    <property type="match status" value="4"/>
</dbReference>
<dbReference type="EMBL" id="FMXQ01000006">
    <property type="protein sequence ID" value="SDB41757.1"/>
    <property type="molecule type" value="Genomic_DNA"/>
</dbReference>
<sequence length="711" mass="73921">MSNWRRWVRPGLAATILLAVLAVLLRTGAVERELAARVSGRLVADGYDWATVEVSGRNVVIGGVAPTPEVQEEALLASAAIGGVASVTNESGLLPIASPYEWSARRLGRKVTLLGSVPSEATRNGVLAAARRALPEAEILDETHLARGAAKTFNSMTAFALDRLANLSEGQVTITDGTLSVAGTAVTAEGYAEARAAFRDSMPGGVTLGPVDILPARVDRFVWSASLDEVSLTLAGYVPNDVARTSLVAAAEALKPGVPVIDNMNIASGEPEGFAEAATFAVQALGKLEEGGVMLDGLTLDVAGTARSVEDYESVVSGIGGTLPPGVEIVANAITPAPVSAYHWTGEREGDSITLTGYVPSLEGRAEVEALARTLFAGLSVKEDVKIASGEPKIDWIGAAKFAMEQLAELKTGVAKVEGVTYSISGEAGSSDAYVALTAANARRLPASLALAGSDVSPPVVSPFTLSLSHGENGLIMAGYAGSEDQKQALLDAARERFGSVRVTDRIGFASGAPDNLVDGASGAMRAAARLAGGHFSIVDSVIEIDGTTFHDRAMQRIADIAAESIPDTFKTRINVITRQVGQPLDTDGCRGRLKLALGNGNVEFDKGAAEISIDSYTLLDRVAGVLMRCPASMVEVGGHSDSDGSEEKNLELTQARAEAVVDYLVDAGVKFERMTAKGYGETLPIADNETEEGKAANRRIALTIDPPGSG</sequence>
<dbReference type="OrthoDB" id="5525824at2"/>
<protein>
    <submittedName>
        <fullName evidence="6">BON domain-containing protein</fullName>
    </submittedName>
</protein>
<dbReference type="InterPro" id="IPR006665">
    <property type="entry name" value="OmpA-like"/>
</dbReference>
<dbReference type="InterPro" id="IPR050330">
    <property type="entry name" value="Bact_OuterMem_StrucFunc"/>
</dbReference>
<keyword evidence="2 4" id="KW-0472">Membrane</keyword>
<dbReference type="InterPro" id="IPR007055">
    <property type="entry name" value="BON_dom"/>
</dbReference>
<dbReference type="PANTHER" id="PTHR30329">
    <property type="entry name" value="STATOR ELEMENT OF FLAGELLAR MOTOR COMPLEX"/>
    <property type="match status" value="1"/>
</dbReference>
<keyword evidence="7" id="KW-1185">Reference proteome</keyword>
<dbReference type="PRINTS" id="PR01021">
    <property type="entry name" value="OMPADOMAIN"/>
</dbReference>
<dbReference type="PANTHER" id="PTHR30329:SF21">
    <property type="entry name" value="LIPOPROTEIN YIAD-RELATED"/>
    <property type="match status" value="1"/>
</dbReference>
<evidence type="ECO:0000256" key="2">
    <source>
        <dbReference type="ARBA" id="ARBA00023136"/>
    </source>
</evidence>
<dbReference type="AlphaFoldDB" id="A0A1G6D9D6"/>
<evidence type="ECO:0000313" key="7">
    <source>
        <dbReference type="Proteomes" id="UP000199071"/>
    </source>
</evidence>